<dbReference type="GO" id="GO:0016798">
    <property type="term" value="F:hydrolase activity, acting on glycosyl bonds"/>
    <property type="evidence" value="ECO:0007669"/>
    <property type="project" value="UniProtKB-KW"/>
</dbReference>
<dbReference type="Pfam" id="PF01965">
    <property type="entry name" value="DJ-1_PfpI"/>
    <property type="match status" value="1"/>
</dbReference>
<dbReference type="EMBL" id="JABXXQ010000235">
    <property type="protein sequence ID" value="NVN30865.1"/>
    <property type="molecule type" value="Genomic_DNA"/>
</dbReference>
<dbReference type="InterPro" id="IPR002818">
    <property type="entry name" value="DJ-1/PfpI"/>
</dbReference>
<evidence type="ECO:0000313" key="3">
    <source>
        <dbReference type="EMBL" id="MBB3174801.1"/>
    </source>
</evidence>
<protein>
    <submittedName>
        <fullName evidence="3">Protease I</fullName>
        <ecNumber evidence="3">3.2.-.-</ecNumber>
    </submittedName>
    <submittedName>
        <fullName evidence="4">Type 1 glutamine amidotransferase</fullName>
    </submittedName>
</protein>
<dbReference type="CDD" id="cd03134">
    <property type="entry name" value="GATase1_PfpI_like"/>
    <property type="match status" value="1"/>
</dbReference>
<dbReference type="GO" id="GO:0006508">
    <property type="term" value="P:proteolysis"/>
    <property type="evidence" value="ECO:0007669"/>
    <property type="project" value="UniProtKB-KW"/>
</dbReference>
<name>A0A839V5S7_9PROT</name>
<keyword evidence="4" id="KW-0808">Transferase</keyword>
<reference evidence="4 6" key="1">
    <citation type="submission" date="2020-06" db="EMBL/GenBank/DDBJ databases">
        <title>Description of novel acetic acid bacteria.</title>
        <authorList>
            <person name="Sombolestani A."/>
        </authorList>
    </citation>
    <scope>NUCLEOTIDE SEQUENCE [LARGE SCALE GENOMIC DNA]</scope>
    <source>
        <strain evidence="4 6">LMG 26838</strain>
    </source>
</reference>
<evidence type="ECO:0000313" key="6">
    <source>
        <dbReference type="Proteomes" id="UP000565205"/>
    </source>
</evidence>
<organism evidence="3 5">
    <name type="scientific">Endobacter medicaginis</name>
    <dbReference type="NCBI Taxonomy" id="1181271"/>
    <lineage>
        <taxon>Bacteria</taxon>
        <taxon>Pseudomonadati</taxon>
        <taxon>Pseudomonadota</taxon>
        <taxon>Alphaproteobacteria</taxon>
        <taxon>Acetobacterales</taxon>
        <taxon>Acetobacteraceae</taxon>
        <taxon>Endobacter</taxon>
    </lineage>
</organism>
<dbReference type="GO" id="GO:0008233">
    <property type="term" value="F:peptidase activity"/>
    <property type="evidence" value="ECO:0007669"/>
    <property type="project" value="UniProtKB-KW"/>
</dbReference>
<dbReference type="AlphaFoldDB" id="A0A839V5S7"/>
<dbReference type="GO" id="GO:0016740">
    <property type="term" value="F:transferase activity"/>
    <property type="evidence" value="ECO:0007669"/>
    <property type="project" value="UniProtKB-KW"/>
</dbReference>
<dbReference type="RefSeq" id="WP_176624746.1">
    <property type="nucleotide sequence ID" value="NZ_JABXXQ010000235.1"/>
</dbReference>
<evidence type="ECO:0000313" key="5">
    <source>
        <dbReference type="Proteomes" id="UP000557688"/>
    </source>
</evidence>
<evidence type="ECO:0000256" key="1">
    <source>
        <dbReference type="ARBA" id="ARBA00008542"/>
    </source>
</evidence>
<feature type="domain" description="DJ-1/PfpI" evidence="2">
    <location>
        <begin position="3"/>
        <end position="170"/>
    </location>
</feature>
<dbReference type="SUPFAM" id="SSF52317">
    <property type="entry name" value="Class I glutamine amidotransferase-like"/>
    <property type="match status" value="1"/>
</dbReference>
<proteinExistence type="inferred from homology"/>
<dbReference type="PROSITE" id="PS51276">
    <property type="entry name" value="PEPTIDASE_C56_PFPI"/>
    <property type="match status" value="1"/>
</dbReference>
<keyword evidence="3" id="KW-0378">Hydrolase</keyword>
<dbReference type="InterPro" id="IPR029062">
    <property type="entry name" value="Class_I_gatase-like"/>
</dbReference>
<keyword evidence="3" id="KW-0326">Glycosidase</keyword>
<dbReference type="EC" id="3.2.-.-" evidence="3"/>
<accession>A0A839V5S7</accession>
<dbReference type="EMBL" id="JACHXV010000011">
    <property type="protein sequence ID" value="MBB3174801.1"/>
    <property type="molecule type" value="Genomic_DNA"/>
</dbReference>
<dbReference type="PANTHER" id="PTHR42733:SF12">
    <property type="entry name" value="PROTEINASE"/>
    <property type="match status" value="1"/>
</dbReference>
<dbReference type="Gene3D" id="3.40.50.880">
    <property type="match status" value="1"/>
</dbReference>
<evidence type="ECO:0000313" key="4">
    <source>
        <dbReference type="EMBL" id="NVN30865.1"/>
    </source>
</evidence>
<dbReference type="InterPro" id="IPR006286">
    <property type="entry name" value="C56_PfpI-like"/>
</dbReference>
<dbReference type="Proteomes" id="UP000557688">
    <property type="component" value="Unassembled WGS sequence"/>
</dbReference>
<comment type="caution">
    <text evidence="3">The sequence shown here is derived from an EMBL/GenBank/DDBJ whole genome shotgun (WGS) entry which is preliminary data.</text>
</comment>
<reference evidence="3 5" key="2">
    <citation type="submission" date="2020-08" db="EMBL/GenBank/DDBJ databases">
        <title>Genomic Encyclopedia of Type Strains, Phase III (KMG-III): the genomes of soil and plant-associated and newly described type strains.</title>
        <authorList>
            <person name="Whitman W."/>
        </authorList>
    </citation>
    <scope>NUCLEOTIDE SEQUENCE [LARGE SCALE GENOMIC DNA]</scope>
    <source>
        <strain evidence="3 5">CECT 8088</strain>
    </source>
</reference>
<keyword evidence="4" id="KW-0315">Glutamine amidotransferase</keyword>
<comment type="similarity">
    <text evidence="1">Belongs to the peptidase C56 family.</text>
</comment>
<keyword evidence="5" id="KW-1185">Reference proteome</keyword>
<sequence>MTKKIALLATDGVEEVEFTKPRDALVQAGAEAVLVSPKDEILSTEGDIHPSESYKADLALGRAKAADFDGLVLPGGTVNADKLRIDADAVAFVRDFVASGKPIATICHGAWTLLEADGVAGHTLTSWPSLKTDLVRAGATWVDEEYVRDGKLASSRNPKDLPAFCKGIVELFEIA</sequence>
<dbReference type="PANTHER" id="PTHR42733">
    <property type="entry name" value="DJ-1 PROTEIN"/>
    <property type="match status" value="1"/>
</dbReference>
<gene>
    <name evidence="3" type="ORF">FHR90_002647</name>
    <name evidence="4" type="ORF">HUK83_11045</name>
</gene>
<dbReference type="Proteomes" id="UP000565205">
    <property type="component" value="Unassembled WGS sequence"/>
</dbReference>
<evidence type="ECO:0000259" key="2">
    <source>
        <dbReference type="Pfam" id="PF01965"/>
    </source>
</evidence>
<keyword evidence="3" id="KW-0645">Protease</keyword>